<dbReference type="InterPro" id="IPR001650">
    <property type="entry name" value="Helicase_C-like"/>
</dbReference>
<dbReference type="CDD" id="cd18011">
    <property type="entry name" value="DEXDc_RapA"/>
    <property type="match status" value="1"/>
</dbReference>
<feature type="domain" description="Helicase ATP-binding" evidence="7">
    <location>
        <begin position="81"/>
        <end position="254"/>
    </location>
</feature>
<organism evidence="9 10">
    <name type="scientific">Sinorhizobium kostiense</name>
    <dbReference type="NCBI Taxonomy" id="76747"/>
    <lineage>
        <taxon>Bacteria</taxon>
        <taxon>Pseudomonadati</taxon>
        <taxon>Pseudomonadota</taxon>
        <taxon>Alphaproteobacteria</taxon>
        <taxon>Hyphomicrobiales</taxon>
        <taxon>Rhizobiaceae</taxon>
        <taxon>Sinorhizobium/Ensifer group</taxon>
        <taxon>Sinorhizobium</taxon>
    </lineage>
</organism>
<dbReference type="SUPFAM" id="SSF52540">
    <property type="entry name" value="P-loop containing nucleoside triphosphate hydrolases"/>
    <property type="match status" value="2"/>
</dbReference>
<dbReference type="EMBL" id="JAGILA010000009">
    <property type="protein sequence ID" value="MBP2238679.1"/>
    <property type="molecule type" value="Genomic_DNA"/>
</dbReference>
<feature type="coiled-coil region" evidence="5">
    <location>
        <begin position="911"/>
        <end position="962"/>
    </location>
</feature>
<keyword evidence="10" id="KW-1185">Reference proteome</keyword>
<dbReference type="InterPro" id="IPR038718">
    <property type="entry name" value="SNF2-like_sf"/>
</dbReference>
<evidence type="ECO:0000313" key="9">
    <source>
        <dbReference type="EMBL" id="MBP2238679.1"/>
    </source>
</evidence>
<evidence type="ECO:0000256" key="3">
    <source>
        <dbReference type="ARBA" id="ARBA00022806"/>
    </source>
</evidence>
<dbReference type="InterPro" id="IPR057342">
    <property type="entry name" value="DEXDc_RapA"/>
</dbReference>
<gene>
    <name evidence="9" type="ORF">J2Z31_005220</name>
</gene>
<dbReference type="Pfam" id="PF00271">
    <property type="entry name" value="Helicase_C"/>
    <property type="match status" value="1"/>
</dbReference>
<keyword evidence="1" id="KW-0547">Nucleotide-binding</keyword>
<dbReference type="InterPro" id="IPR024975">
    <property type="entry name" value="NOV_C"/>
</dbReference>
<evidence type="ECO:0000259" key="8">
    <source>
        <dbReference type="PROSITE" id="PS51194"/>
    </source>
</evidence>
<comment type="caution">
    <text evidence="9">The sequence shown here is derived from an EMBL/GenBank/DDBJ whole genome shotgun (WGS) entry which is preliminary data.</text>
</comment>
<name>A0ABS4R8N9_9HYPH</name>
<evidence type="ECO:0000313" key="10">
    <source>
        <dbReference type="Proteomes" id="UP000730739"/>
    </source>
</evidence>
<dbReference type="InterPro" id="IPR049730">
    <property type="entry name" value="SNF2/RAD54-like_C"/>
</dbReference>
<feature type="region of interest" description="Disordered" evidence="6">
    <location>
        <begin position="369"/>
        <end position="406"/>
    </location>
</feature>
<proteinExistence type="predicted"/>
<dbReference type="PROSITE" id="PS51194">
    <property type="entry name" value="HELICASE_CTER"/>
    <property type="match status" value="1"/>
</dbReference>
<reference evidence="9 10" key="1">
    <citation type="submission" date="2021-03" db="EMBL/GenBank/DDBJ databases">
        <title>Genomic Encyclopedia of Type Strains, Phase IV (KMG-IV): sequencing the most valuable type-strain genomes for metagenomic binning, comparative biology and taxonomic classification.</title>
        <authorList>
            <person name="Goeker M."/>
        </authorList>
    </citation>
    <scope>NUCLEOTIDE SEQUENCE [LARGE SCALE GENOMIC DNA]</scope>
    <source>
        <strain evidence="9 10">DSM 13372</strain>
    </source>
</reference>
<dbReference type="Pfam" id="PF04851">
    <property type="entry name" value="ResIII"/>
    <property type="match status" value="1"/>
</dbReference>
<dbReference type="InterPro" id="IPR027417">
    <property type="entry name" value="P-loop_NTPase"/>
</dbReference>
<evidence type="ECO:0000256" key="6">
    <source>
        <dbReference type="SAM" id="MobiDB-lite"/>
    </source>
</evidence>
<dbReference type="Pfam" id="PF13020">
    <property type="entry name" value="NOV_C"/>
    <property type="match status" value="1"/>
</dbReference>
<dbReference type="GO" id="GO:0004386">
    <property type="term" value="F:helicase activity"/>
    <property type="evidence" value="ECO:0007669"/>
    <property type="project" value="UniProtKB-KW"/>
</dbReference>
<feature type="domain" description="Helicase C-terminal" evidence="8">
    <location>
        <begin position="457"/>
        <end position="618"/>
    </location>
</feature>
<dbReference type="CDD" id="cd18793">
    <property type="entry name" value="SF2_C_SNF"/>
    <property type="match status" value="1"/>
</dbReference>
<dbReference type="PANTHER" id="PTHR45766:SF6">
    <property type="entry name" value="SWI_SNF-RELATED MATRIX-ASSOCIATED ACTIN-DEPENDENT REGULATOR OF CHROMATIN SUBFAMILY A-LIKE PROTEIN 1"/>
    <property type="match status" value="1"/>
</dbReference>
<dbReference type="PANTHER" id="PTHR45766">
    <property type="entry name" value="DNA ANNEALING HELICASE AND ENDONUCLEASE ZRANB3 FAMILY MEMBER"/>
    <property type="match status" value="1"/>
</dbReference>
<evidence type="ECO:0000256" key="5">
    <source>
        <dbReference type="SAM" id="Coils"/>
    </source>
</evidence>
<keyword evidence="2" id="KW-0378">Hydrolase</keyword>
<dbReference type="Gene3D" id="3.40.50.300">
    <property type="entry name" value="P-loop containing nucleotide triphosphate hydrolases"/>
    <property type="match status" value="1"/>
</dbReference>
<keyword evidence="4" id="KW-0067">ATP-binding</keyword>
<dbReference type="PROSITE" id="PS51192">
    <property type="entry name" value="HELICASE_ATP_BIND_1"/>
    <property type="match status" value="1"/>
</dbReference>
<feature type="compositionally biased region" description="Acidic residues" evidence="6">
    <location>
        <begin position="395"/>
        <end position="406"/>
    </location>
</feature>
<evidence type="ECO:0000256" key="4">
    <source>
        <dbReference type="ARBA" id="ARBA00022840"/>
    </source>
</evidence>
<dbReference type="SMART" id="SM00490">
    <property type="entry name" value="HELICc"/>
    <property type="match status" value="1"/>
</dbReference>
<keyword evidence="3 9" id="KW-0347">Helicase</keyword>
<dbReference type="InterPro" id="IPR014001">
    <property type="entry name" value="Helicase_ATP-bd"/>
</dbReference>
<sequence length="1134" mass="127438">MNLVFRVDGKVTERLLYKGEEAEFEFITAGRSYAFDADGALLRLASEAYRIRLAHLFDPYLAVSASQIEALPHQITAVYGEMLPRQPLRFLLADDPGAGKTVMAGLLIKELLIRGDLERCLIVAPGGLVEQWQEEMSEKFGLHFDLLTRDQIEASVTGNPFIEKNRLILRLDMAARSDELKAKLEAAPDWDLIICDEAHRMAASYFGGEVKETQRHKLGKLLGSRTRNFLLMSATPHNGKEADFQLFMGLLDADRFEGRFREGVHKADVSDMMRRLTKEELYRFDGTRLFPERRAYTASYALSPDETDLYQAVTTYVREEMNRADDTGDDKRRSSVGFALQILQRRLASSPAAIHRSLERRRKRLEERLREEKLMRQGGSSPLGKAPDLPRYDPDDFEEVPGAEAEAAEEQIVDQATAASTLAELEAEIFILRDLEERALRLKLSGQDAKWRELQSVLDEPLMLDKSTGLRRKVLIFTEPKDTLEYLQQKIGALVGDPAAVAVIHGGVSREARRAAIAAFNSDPQVRVMIANDAAGEGVNLQRGAHLMVNYDLPWNPNRLEQRFGRIHRIGQTEVCHLWNLCATNTREGEVYRRLLEKLEEARLALGGKVYDVLGELFEGHALRDLLVDAIRYSDRPETRAELFRRVEGVVDVDAIEKVVAERKLTSEGMNPTSVAEIREQMERAAARRLQPHFIGAFFREAFTMLGGRVAEREKGRFEILRVPSILKERDRLIGRADPVLDRYARITFEKALIVGQPQAELVAPGHPLLEALIDVVLERFQPLLSQGAVLIDDSDESLEPRLLVYLEHAVRDGRVTRSGEPRAISQRLQFLFLKEDGSAVDGGPAPYLDCRPITPEERALIEDEITAPWLAGNVKSQAIGYAIASLVPQHLNEVRVRRVAEIDKVEREVRARLNREINYWDARAARLREEERAGKEQRINAQNAEATAARLVERLHKRQDELNRERQISALPPVLKGAALVIPGGLLRAKAPVASPAELSGLPDDPILRAESERVAMEAVIAAECALGHEPRDVAALKKGWDIESRDGRTGHLRFIEVKGRHATGRDIILTKNELLSSLNAAEAFILAIVQIDDGFAREPVYVRRFFHRELGFGETAVVFNVADLLSMGSSPS</sequence>
<protein>
    <submittedName>
        <fullName evidence="9">Superfamily II DNA or RNA helicase</fullName>
    </submittedName>
</protein>
<dbReference type="Proteomes" id="UP000730739">
    <property type="component" value="Unassembled WGS sequence"/>
</dbReference>
<dbReference type="Gene3D" id="3.40.50.10810">
    <property type="entry name" value="Tandem AAA-ATPase domain"/>
    <property type="match status" value="1"/>
</dbReference>
<dbReference type="SMART" id="SM00487">
    <property type="entry name" value="DEXDc"/>
    <property type="match status" value="1"/>
</dbReference>
<evidence type="ECO:0000256" key="1">
    <source>
        <dbReference type="ARBA" id="ARBA00022741"/>
    </source>
</evidence>
<accession>A0ABS4R8N9</accession>
<evidence type="ECO:0000256" key="2">
    <source>
        <dbReference type="ARBA" id="ARBA00022801"/>
    </source>
</evidence>
<keyword evidence="5" id="KW-0175">Coiled coil</keyword>
<dbReference type="InterPro" id="IPR006935">
    <property type="entry name" value="Helicase/UvrB_N"/>
</dbReference>
<evidence type="ECO:0000259" key="7">
    <source>
        <dbReference type="PROSITE" id="PS51192"/>
    </source>
</evidence>